<feature type="non-terminal residue" evidence="7">
    <location>
        <position position="1"/>
    </location>
</feature>
<keyword evidence="8" id="KW-1185">Reference proteome</keyword>
<reference evidence="7" key="1">
    <citation type="submission" date="2022-04" db="EMBL/GenBank/DDBJ databases">
        <title>A functionally conserved STORR gene fusion in Papaver species that diverged 16.8 million years ago.</title>
        <authorList>
            <person name="Catania T."/>
        </authorList>
    </citation>
    <scope>NUCLEOTIDE SEQUENCE</scope>
    <source>
        <strain evidence="7">S-188037</strain>
    </source>
</reference>
<sequence length="104" mass="11425">MDPFHSISGLLSLDSNYFHLEIFSVSYNNLTGQLPASIANLSTKLIMLYMGGNNIYGEIPPGIENLVSLNGLDMESNQLQGEIPPNFGNCSKLQTLYLSQNQLT</sequence>
<keyword evidence="2" id="KW-0433">Leucine-rich repeat</keyword>
<comment type="subcellular location">
    <subcellularLocation>
        <location evidence="1">Membrane</location>
        <topology evidence="1">Single-pass membrane protein</topology>
    </subcellularLocation>
</comment>
<name>A0AAD4STR8_9MAGN</name>
<comment type="caution">
    <text evidence="7">The sequence shown here is derived from an EMBL/GenBank/DDBJ whole genome shotgun (WGS) entry which is preliminary data.</text>
</comment>
<accession>A0AAD4STR8</accession>
<organism evidence="7 8">
    <name type="scientific">Papaver atlanticum</name>
    <dbReference type="NCBI Taxonomy" id="357466"/>
    <lineage>
        <taxon>Eukaryota</taxon>
        <taxon>Viridiplantae</taxon>
        <taxon>Streptophyta</taxon>
        <taxon>Embryophyta</taxon>
        <taxon>Tracheophyta</taxon>
        <taxon>Spermatophyta</taxon>
        <taxon>Magnoliopsida</taxon>
        <taxon>Ranunculales</taxon>
        <taxon>Papaveraceae</taxon>
        <taxon>Papaveroideae</taxon>
        <taxon>Papaver</taxon>
    </lineage>
</organism>
<evidence type="ECO:0000256" key="5">
    <source>
        <dbReference type="ARBA" id="ARBA00023170"/>
    </source>
</evidence>
<evidence type="ECO:0008006" key="9">
    <source>
        <dbReference type="Google" id="ProtNLM"/>
    </source>
</evidence>
<dbReference type="InterPro" id="IPR051716">
    <property type="entry name" value="Plant_RL_S/T_kinase"/>
</dbReference>
<dbReference type="GO" id="GO:0016020">
    <property type="term" value="C:membrane"/>
    <property type="evidence" value="ECO:0007669"/>
    <property type="project" value="UniProtKB-SubCell"/>
</dbReference>
<evidence type="ECO:0000256" key="6">
    <source>
        <dbReference type="ARBA" id="ARBA00023180"/>
    </source>
</evidence>
<dbReference type="Gene3D" id="3.80.10.10">
    <property type="entry name" value="Ribonuclease Inhibitor"/>
    <property type="match status" value="1"/>
</dbReference>
<dbReference type="PANTHER" id="PTHR48053">
    <property type="entry name" value="LEUCINE RICH REPEAT FAMILY PROTEIN, EXPRESSED"/>
    <property type="match status" value="1"/>
</dbReference>
<proteinExistence type="predicted"/>
<dbReference type="SUPFAM" id="SSF52058">
    <property type="entry name" value="L domain-like"/>
    <property type="match status" value="1"/>
</dbReference>
<gene>
    <name evidence="7" type="ORF">MKW98_011218</name>
</gene>
<dbReference type="InterPro" id="IPR001611">
    <property type="entry name" value="Leu-rich_rpt"/>
</dbReference>
<dbReference type="EMBL" id="JAJJMB010008429">
    <property type="protein sequence ID" value="KAI3923588.1"/>
    <property type="molecule type" value="Genomic_DNA"/>
</dbReference>
<dbReference type="AlphaFoldDB" id="A0AAD4STR8"/>
<evidence type="ECO:0000256" key="4">
    <source>
        <dbReference type="ARBA" id="ARBA00022737"/>
    </source>
</evidence>
<evidence type="ECO:0000313" key="7">
    <source>
        <dbReference type="EMBL" id="KAI3923588.1"/>
    </source>
</evidence>
<keyword evidence="6" id="KW-0325">Glycoprotein</keyword>
<evidence type="ECO:0000313" key="8">
    <source>
        <dbReference type="Proteomes" id="UP001202328"/>
    </source>
</evidence>
<protein>
    <recommendedName>
        <fullName evidence="9">Non-specific serine/threonine protein kinase</fullName>
    </recommendedName>
</protein>
<dbReference type="Pfam" id="PF00560">
    <property type="entry name" value="LRR_1"/>
    <property type="match status" value="3"/>
</dbReference>
<keyword evidence="3" id="KW-0732">Signal</keyword>
<evidence type="ECO:0000256" key="2">
    <source>
        <dbReference type="ARBA" id="ARBA00022614"/>
    </source>
</evidence>
<keyword evidence="4" id="KW-0677">Repeat</keyword>
<dbReference type="FunFam" id="3.80.10.10:FF:000041">
    <property type="entry name" value="LRR receptor-like serine/threonine-protein kinase ERECTA"/>
    <property type="match status" value="1"/>
</dbReference>
<dbReference type="PANTHER" id="PTHR48053:SF126">
    <property type="entry name" value="MDIS1-INTERACTING RECEPTOR LIKE KINASE 2-LIKE ISOFORM X1"/>
    <property type="match status" value="1"/>
</dbReference>
<dbReference type="Proteomes" id="UP001202328">
    <property type="component" value="Unassembled WGS sequence"/>
</dbReference>
<keyword evidence="5" id="KW-0675">Receptor</keyword>
<evidence type="ECO:0000256" key="1">
    <source>
        <dbReference type="ARBA" id="ARBA00004167"/>
    </source>
</evidence>
<dbReference type="InterPro" id="IPR032675">
    <property type="entry name" value="LRR_dom_sf"/>
</dbReference>
<evidence type="ECO:0000256" key="3">
    <source>
        <dbReference type="ARBA" id="ARBA00022729"/>
    </source>
</evidence>